<dbReference type="InterPro" id="IPR000595">
    <property type="entry name" value="cNMP-bd_dom"/>
</dbReference>
<comment type="caution">
    <text evidence="2">The sequence shown here is derived from an EMBL/GenBank/DDBJ whole genome shotgun (WGS) entry which is preliminary data.</text>
</comment>
<dbReference type="Gene3D" id="2.60.120.10">
    <property type="entry name" value="Jelly Rolls"/>
    <property type="match status" value="1"/>
</dbReference>
<gene>
    <name evidence="2" type="ORF">F7018_06735</name>
</gene>
<dbReference type="RefSeq" id="WP_150899248.1">
    <property type="nucleotide sequence ID" value="NZ_WAAU01000008.1"/>
</dbReference>
<dbReference type="Pfam" id="PF00027">
    <property type="entry name" value="cNMP_binding"/>
    <property type="match status" value="1"/>
</dbReference>
<dbReference type="InterPro" id="IPR018490">
    <property type="entry name" value="cNMP-bd_dom_sf"/>
</dbReference>
<keyword evidence="3" id="KW-1185">Reference proteome</keyword>
<feature type="domain" description="Cyclic nucleotide-binding" evidence="1">
    <location>
        <begin position="16"/>
        <end position="114"/>
    </location>
</feature>
<dbReference type="InterPro" id="IPR014710">
    <property type="entry name" value="RmlC-like_jellyroll"/>
</dbReference>
<evidence type="ECO:0000259" key="1">
    <source>
        <dbReference type="PROSITE" id="PS50042"/>
    </source>
</evidence>
<dbReference type="PROSITE" id="PS50042">
    <property type="entry name" value="CNMP_BINDING_3"/>
    <property type="match status" value="1"/>
</dbReference>
<dbReference type="SUPFAM" id="SSF51206">
    <property type="entry name" value="cAMP-binding domain-like"/>
    <property type="match status" value="1"/>
</dbReference>
<name>A0A7J5ARE8_9FLAO</name>
<protein>
    <submittedName>
        <fullName evidence="2">Crp/Fnr family transcriptional regulator</fullName>
    </submittedName>
</protein>
<accession>A0A7J5ARE8</accession>
<evidence type="ECO:0000313" key="2">
    <source>
        <dbReference type="EMBL" id="KAB1160004.1"/>
    </source>
</evidence>
<dbReference type="CDD" id="cd00038">
    <property type="entry name" value="CAP_ED"/>
    <property type="match status" value="1"/>
</dbReference>
<organism evidence="2 3">
    <name type="scientific">Tenacibaculum aiptasiae</name>
    <dbReference type="NCBI Taxonomy" id="426481"/>
    <lineage>
        <taxon>Bacteria</taxon>
        <taxon>Pseudomonadati</taxon>
        <taxon>Bacteroidota</taxon>
        <taxon>Flavobacteriia</taxon>
        <taxon>Flavobacteriales</taxon>
        <taxon>Flavobacteriaceae</taxon>
        <taxon>Tenacibaculum</taxon>
    </lineage>
</organism>
<dbReference type="Proteomes" id="UP000467305">
    <property type="component" value="Unassembled WGS sequence"/>
</dbReference>
<evidence type="ECO:0000313" key="3">
    <source>
        <dbReference type="Proteomes" id="UP000467305"/>
    </source>
</evidence>
<reference evidence="2 3" key="1">
    <citation type="submission" date="2019-09" db="EMBL/GenBank/DDBJ databases">
        <authorList>
            <person name="Cao W.R."/>
        </authorList>
    </citation>
    <scope>NUCLEOTIDE SEQUENCE [LARGE SCALE GENOMIC DNA]</scope>
    <source>
        <strain evidence="3">a4</strain>
    </source>
</reference>
<dbReference type="EMBL" id="WAAU01000008">
    <property type="protein sequence ID" value="KAB1160004.1"/>
    <property type="molecule type" value="Genomic_DNA"/>
</dbReference>
<sequence>MEPITVLTHEFKDLLLSKEEQQVIFSGYQLIKVKKGDFLINSGKIVNHYYIVEKGFLRSFVIDVKGNEVTTNFYGKGDIVLEETSFFLRTPTKEYIQVMEDAELLAKDFDTFQEHFNFSEKYREWGRAHLSKNFFEFKQRSLAMITETAKERYQDLVENSPDIIQKASLKHIASFLGITDTSLSRIRKEIIQ</sequence>
<dbReference type="AlphaFoldDB" id="A0A7J5ARE8"/>
<dbReference type="OrthoDB" id="663011at2"/>
<proteinExistence type="predicted"/>